<feature type="domain" description="Protein kinase" evidence="7">
    <location>
        <begin position="11"/>
        <end position="264"/>
    </location>
</feature>
<keyword evidence="3 8" id="KW-0418">Kinase</keyword>
<dbReference type="SUPFAM" id="SSF56112">
    <property type="entry name" value="Protein kinase-like (PK-like)"/>
    <property type="match status" value="1"/>
</dbReference>
<dbReference type="InterPro" id="IPR000719">
    <property type="entry name" value="Prot_kinase_dom"/>
</dbReference>
<name>A0ABY5DEP5_9ACTN</name>
<sequence>MVEVGSTVGGHRLVRLLGQGGFGSVYLGEDSRGGLGAVKIMHPQHAGDQGIRDRFAREVELARKVASFCTARVIDADPFTDAPWVVTEYVEGRTLHDTVRLDGPRTGADLDRLAVSTATALAAIHAAEIVHRDFTPANIMLAPDGPRVIDFGVARALEGATTLSSSLIGTPKYMAPEQISGEPATSAIDLFAWGSVITFAATGRAPFDGPHPAAILHRLVSEEPDISGLPEPLLPVVTRCLDKDPAQRPTATELLTLLIDTTTVPPPAPVPEEPAEHGEPGERAQPAERAEAAEREEGEPAEDPLEGPEEPREEPAEEAVVEPAEALAPVEPDVPVEPPPPPAQPLPVRSEWRFPYPEPGEGFEVGDSVFHHPGDLAASMSRHWEGAVAMLASPSGRKALVNWLPPGSPARREIENARNPDHDLEVARVVALLRPDLAPSYRGVRMTLTEISRMAARRWEHHDPVVSSAVQNGLLQALAPHHCAEPEHLCMAGRPCSVYGEVARRLPTAARLAEGYERWSASLDGRFTDPRMRVDVRPLTLAARLVTELVSDRDADESLERAAARVPPGPWREALRESALPVPFEDRRAAAVALHSVTGVAQSADHVQKRLAGLKRMEASRAALVKEAAFTSVVAFLGAVLFTLFCAGFTISLYPLVDGLPVSVVLSVTAFAWAGFYSWQKRRELPQIPPRGEVDAVGKLLVDGDRYVAARVLDRSLELLPRAALGGTAPRRRR</sequence>
<reference evidence="8" key="1">
    <citation type="submission" date="2022-06" db="EMBL/GenBank/DDBJ databases">
        <authorList>
            <person name="Ping M."/>
        </authorList>
    </citation>
    <scope>NUCLEOTIDE SEQUENCE</scope>
    <source>
        <strain evidence="8">JCM11759T</strain>
    </source>
</reference>
<dbReference type="InterPro" id="IPR011009">
    <property type="entry name" value="Kinase-like_dom_sf"/>
</dbReference>
<keyword evidence="6" id="KW-0812">Transmembrane</keyword>
<gene>
    <name evidence="8" type="ORF">NE857_09680</name>
</gene>
<dbReference type="PROSITE" id="PS00109">
    <property type="entry name" value="PROTEIN_KINASE_TYR"/>
    <property type="match status" value="1"/>
</dbReference>
<dbReference type="EMBL" id="CP099837">
    <property type="protein sequence ID" value="USY21849.1"/>
    <property type="molecule type" value="Genomic_DNA"/>
</dbReference>
<dbReference type="CDD" id="cd14014">
    <property type="entry name" value="STKc_PknB_like"/>
    <property type="match status" value="1"/>
</dbReference>
<feature type="transmembrane region" description="Helical" evidence="6">
    <location>
        <begin position="660"/>
        <end position="679"/>
    </location>
</feature>
<evidence type="ECO:0000256" key="5">
    <source>
        <dbReference type="SAM" id="MobiDB-lite"/>
    </source>
</evidence>
<organism evidence="8 9">
    <name type="scientific">Nocardiopsis exhalans</name>
    <dbReference type="NCBI Taxonomy" id="163604"/>
    <lineage>
        <taxon>Bacteria</taxon>
        <taxon>Bacillati</taxon>
        <taxon>Actinomycetota</taxon>
        <taxon>Actinomycetes</taxon>
        <taxon>Streptosporangiales</taxon>
        <taxon>Nocardiopsidaceae</taxon>
        <taxon>Nocardiopsis</taxon>
    </lineage>
</organism>
<keyword evidence="1" id="KW-0808">Transferase</keyword>
<evidence type="ECO:0000256" key="1">
    <source>
        <dbReference type="ARBA" id="ARBA00022679"/>
    </source>
</evidence>
<feature type="compositionally biased region" description="Acidic residues" evidence="5">
    <location>
        <begin position="296"/>
        <end position="308"/>
    </location>
</feature>
<dbReference type="Gene3D" id="1.10.510.10">
    <property type="entry name" value="Transferase(Phosphotransferase) domain 1"/>
    <property type="match status" value="1"/>
</dbReference>
<keyword evidence="9" id="KW-1185">Reference proteome</keyword>
<feature type="transmembrane region" description="Helical" evidence="6">
    <location>
        <begin position="628"/>
        <end position="654"/>
    </location>
</feature>
<protein>
    <submittedName>
        <fullName evidence="8">Serine/threonine protein kinase</fullName>
    </submittedName>
</protein>
<evidence type="ECO:0000256" key="6">
    <source>
        <dbReference type="SAM" id="Phobius"/>
    </source>
</evidence>
<keyword evidence="2" id="KW-0547">Nucleotide-binding</keyword>
<dbReference type="Gene3D" id="3.30.200.20">
    <property type="entry name" value="Phosphorylase Kinase, domain 1"/>
    <property type="match status" value="1"/>
</dbReference>
<keyword evidence="4" id="KW-0067">ATP-binding</keyword>
<dbReference type="RefSeq" id="WP_254420688.1">
    <property type="nucleotide sequence ID" value="NZ_BAAAJB010000058.1"/>
</dbReference>
<keyword evidence="8" id="KW-0723">Serine/threonine-protein kinase</keyword>
<dbReference type="GO" id="GO:0004674">
    <property type="term" value="F:protein serine/threonine kinase activity"/>
    <property type="evidence" value="ECO:0007669"/>
    <property type="project" value="UniProtKB-KW"/>
</dbReference>
<dbReference type="PROSITE" id="PS50011">
    <property type="entry name" value="PROTEIN_KINASE_DOM"/>
    <property type="match status" value="1"/>
</dbReference>
<dbReference type="Proteomes" id="UP001055940">
    <property type="component" value="Chromosome"/>
</dbReference>
<dbReference type="Pfam" id="PF00069">
    <property type="entry name" value="Pkinase"/>
    <property type="match status" value="1"/>
</dbReference>
<keyword evidence="6" id="KW-1133">Transmembrane helix</keyword>
<accession>A0ABY5DEP5</accession>
<evidence type="ECO:0000313" key="9">
    <source>
        <dbReference type="Proteomes" id="UP001055940"/>
    </source>
</evidence>
<proteinExistence type="predicted"/>
<evidence type="ECO:0000259" key="7">
    <source>
        <dbReference type="PROSITE" id="PS50011"/>
    </source>
</evidence>
<evidence type="ECO:0000256" key="3">
    <source>
        <dbReference type="ARBA" id="ARBA00022777"/>
    </source>
</evidence>
<dbReference type="PANTHER" id="PTHR43289">
    <property type="entry name" value="MITOGEN-ACTIVATED PROTEIN KINASE KINASE KINASE 20-RELATED"/>
    <property type="match status" value="1"/>
</dbReference>
<evidence type="ECO:0000256" key="2">
    <source>
        <dbReference type="ARBA" id="ARBA00022741"/>
    </source>
</evidence>
<dbReference type="PANTHER" id="PTHR43289:SF34">
    <property type="entry name" value="SERINE_THREONINE-PROTEIN KINASE YBDM-RELATED"/>
    <property type="match status" value="1"/>
</dbReference>
<evidence type="ECO:0000256" key="4">
    <source>
        <dbReference type="ARBA" id="ARBA00022840"/>
    </source>
</evidence>
<feature type="region of interest" description="Disordered" evidence="5">
    <location>
        <begin position="262"/>
        <end position="322"/>
    </location>
</feature>
<dbReference type="InterPro" id="IPR008266">
    <property type="entry name" value="Tyr_kinase_AS"/>
</dbReference>
<evidence type="ECO:0000313" key="8">
    <source>
        <dbReference type="EMBL" id="USY21849.1"/>
    </source>
</evidence>
<feature type="compositionally biased region" description="Basic and acidic residues" evidence="5">
    <location>
        <begin position="274"/>
        <end position="295"/>
    </location>
</feature>
<keyword evidence="6" id="KW-0472">Membrane</keyword>